<dbReference type="GO" id="GO:0006520">
    <property type="term" value="P:amino acid metabolic process"/>
    <property type="evidence" value="ECO:0007669"/>
    <property type="project" value="InterPro"/>
</dbReference>
<dbReference type="InterPro" id="IPR042251">
    <property type="entry name" value="EutC_C"/>
</dbReference>
<reference evidence="6 7" key="1">
    <citation type="submission" date="2020-04" db="EMBL/GenBank/DDBJ databases">
        <title>Zoogloea sp. G-4-1-14 isolated from soil.</title>
        <authorList>
            <person name="Dahal R.H."/>
        </authorList>
    </citation>
    <scope>NUCLEOTIDE SEQUENCE [LARGE SCALE GENOMIC DNA]</scope>
    <source>
        <strain evidence="6 7">G-4-1-14</strain>
    </source>
</reference>
<comment type="cofactor">
    <cofactor evidence="5">
        <name>adenosylcob(III)alamin</name>
        <dbReference type="ChEBI" id="CHEBI:18408"/>
    </cofactor>
    <text evidence="5">Binds between the large and small subunits.</text>
</comment>
<dbReference type="GO" id="GO:0009350">
    <property type="term" value="C:ethanolamine ammonia-lyase complex"/>
    <property type="evidence" value="ECO:0007669"/>
    <property type="project" value="UniProtKB-UniRule"/>
</dbReference>
<gene>
    <name evidence="5 6" type="primary">eutC</name>
    <name evidence="6" type="ORF">HHL15_13790</name>
</gene>
<comment type="caution">
    <text evidence="6">The sequence shown here is derived from an EMBL/GenBank/DDBJ whole genome shotgun (WGS) entry which is preliminary data.</text>
</comment>
<dbReference type="NCBIfam" id="NF003971">
    <property type="entry name" value="PRK05465.1"/>
    <property type="match status" value="1"/>
</dbReference>
<keyword evidence="1 5" id="KW-0846">Cobalamin</keyword>
<organism evidence="6 7">
    <name type="scientific">Zoogloea dura</name>
    <dbReference type="NCBI Taxonomy" id="2728840"/>
    <lineage>
        <taxon>Bacteria</taxon>
        <taxon>Pseudomonadati</taxon>
        <taxon>Pseudomonadota</taxon>
        <taxon>Betaproteobacteria</taxon>
        <taxon>Rhodocyclales</taxon>
        <taxon>Zoogloeaceae</taxon>
        <taxon>Zoogloea</taxon>
    </lineage>
</organism>
<dbReference type="PANTHER" id="PTHR39330:SF1">
    <property type="entry name" value="ETHANOLAMINE AMMONIA-LYASE SMALL SUBUNIT"/>
    <property type="match status" value="1"/>
</dbReference>
<dbReference type="InterPro" id="IPR009246">
    <property type="entry name" value="EutC"/>
</dbReference>
<keyword evidence="2 5" id="KW-0456">Lyase</keyword>
<keyword evidence="4 5" id="KW-1283">Bacterial microcompartment</keyword>
<dbReference type="Pfam" id="PF05985">
    <property type="entry name" value="EutC"/>
    <property type="match status" value="1"/>
</dbReference>
<proteinExistence type="inferred from homology"/>
<dbReference type="PIRSF" id="PIRSF018982">
    <property type="entry name" value="EutC"/>
    <property type="match status" value="1"/>
</dbReference>
<dbReference type="RefSeq" id="WP_169146365.1">
    <property type="nucleotide sequence ID" value="NZ_JABBGA010000010.1"/>
</dbReference>
<name>A0A848G8V1_9RHOO</name>
<feature type="binding site" evidence="5">
    <location>
        <position position="181"/>
    </location>
    <ligand>
        <name>adenosylcob(III)alamin</name>
        <dbReference type="ChEBI" id="CHEBI:18408"/>
    </ligand>
</feature>
<comment type="subunit">
    <text evidence="5">The basic unit is a heterodimer which dimerizes to form tetramers. The heterotetramers trimerize; 6 large subunits form a core ring with 6 small subunits projecting outwards.</text>
</comment>
<dbReference type="Gene3D" id="1.10.30.40">
    <property type="entry name" value="Ethanolamine ammonia-lyase light chain (EutC), N-terminal domain"/>
    <property type="match status" value="1"/>
</dbReference>
<evidence type="ECO:0000256" key="2">
    <source>
        <dbReference type="ARBA" id="ARBA00023239"/>
    </source>
</evidence>
<evidence type="ECO:0000313" key="6">
    <source>
        <dbReference type="EMBL" id="NML26823.1"/>
    </source>
</evidence>
<dbReference type="GO" id="GO:0031419">
    <property type="term" value="F:cobalamin binding"/>
    <property type="evidence" value="ECO:0007669"/>
    <property type="project" value="UniProtKB-UniRule"/>
</dbReference>
<dbReference type="InterPro" id="IPR042255">
    <property type="entry name" value="EutC_N"/>
</dbReference>
<dbReference type="GO" id="GO:0008851">
    <property type="term" value="F:ethanolamine ammonia-lyase activity"/>
    <property type="evidence" value="ECO:0007669"/>
    <property type="project" value="UniProtKB-UniRule"/>
</dbReference>
<comment type="pathway">
    <text evidence="5">Amine and polyamine degradation; ethanolamine degradation.</text>
</comment>
<comment type="subcellular location">
    <subcellularLocation>
        <location evidence="5">Bacterial microcompartment</location>
    </subcellularLocation>
</comment>
<protein>
    <recommendedName>
        <fullName evidence="5">Ethanolamine ammonia-lyase small subunit</fullName>
        <shortName evidence="5">EAL small subunit</shortName>
        <ecNumber evidence="5">4.3.1.7</ecNumber>
    </recommendedName>
</protein>
<dbReference type="UniPathway" id="UPA00560"/>
<comment type="function">
    <text evidence="5">Catalyzes the deamination of various vicinal amino-alcohols to oxo compounds. Allows this organism to utilize ethanolamine as the sole source of nitrogen and carbon in the presence of external vitamin B12.</text>
</comment>
<dbReference type="GO" id="GO:0031471">
    <property type="term" value="C:ethanolamine degradation polyhedral organelle"/>
    <property type="evidence" value="ECO:0007669"/>
    <property type="project" value="UniProtKB-UniRule"/>
</dbReference>
<dbReference type="PANTHER" id="PTHR39330">
    <property type="entry name" value="ETHANOLAMINE AMMONIA-LYASE LIGHT CHAIN"/>
    <property type="match status" value="1"/>
</dbReference>
<sequence>MSKPAIVTADPWQRLQALTRARIALGRSGASLPTREVLRFGTAHAQARDAVHQALDVAALQADLENAGFASLAVHSQAADRSVYLRRPDWGRSLAPESTRLLREDAPTLWAPRPRLALVLADGLSSLATDSHGLHMLQALLPYFPDLRSQPVIVASQARVALGDEIGHLLGAEQVVMMIGERPGLSSPDSLGLYLTAGPRPGLTDAQRNCISNVRPEGLGYQDAARKLAFLIAGALKLGRTGVDLKDDSDTAAPLPAPSGLHSSLARL</sequence>
<comment type="similarity">
    <text evidence="5">Belongs to the EutC family.</text>
</comment>
<comment type="catalytic activity">
    <reaction evidence="5">
        <text>ethanolamine = acetaldehyde + NH4(+)</text>
        <dbReference type="Rhea" id="RHEA:15313"/>
        <dbReference type="ChEBI" id="CHEBI:15343"/>
        <dbReference type="ChEBI" id="CHEBI:28938"/>
        <dbReference type="ChEBI" id="CHEBI:57603"/>
        <dbReference type="EC" id="4.3.1.7"/>
    </reaction>
</comment>
<evidence type="ECO:0000256" key="5">
    <source>
        <dbReference type="HAMAP-Rule" id="MF_00601"/>
    </source>
</evidence>
<feature type="binding site" evidence="5">
    <location>
        <position position="210"/>
    </location>
    <ligand>
        <name>adenosylcob(III)alamin</name>
        <dbReference type="ChEBI" id="CHEBI:18408"/>
    </ligand>
</feature>
<dbReference type="AlphaFoldDB" id="A0A848G8V1"/>
<evidence type="ECO:0000256" key="3">
    <source>
        <dbReference type="ARBA" id="ARBA00023285"/>
    </source>
</evidence>
<dbReference type="EMBL" id="JABBGA010000010">
    <property type="protein sequence ID" value="NML26823.1"/>
    <property type="molecule type" value="Genomic_DNA"/>
</dbReference>
<feature type="binding site" evidence="5">
    <location>
        <position position="160"/>
    </location>
    <ligand>
        <name>adenosylcob(III)alamin</name>
        <dbReference type="ChEBI" id="CHEBI:18408"/>
    </ligand>
</feature>
<dbReference type="Gene3D" id="3.40.50.11240">
    <property type="entry name" value="Ethanolamine ammonia-lyase light chain (EutC)"/>
    <property type="match status" value="1"/>
</dbReference>
<keyword evidence="3 5" id="KW-0170">Cobalt</keyword>
<dbReference type="EC" id="4.3.1.7" evidence="5"/>
<evidence type="ECO:0000256" key="4">
    <source>
        <dbReference type="ARBA" id="ARBA00024446"/>
    </source>
</evidence>
<dbReference type="HAMAP" id="MF_00601">
    <property type="entry name" value="EutC"/>
    <property type="match status" value="1"/>
</dbReference>
<keyword evidence="7" id="KW-1185">Reference proteome</keyword>
<evidence type="ECO:0000313" key="7">
    <source>
        <dbReference type="Proteomes" id="UP000580043"/>
    </source>
</evidence>
<dbReference type="Proteomes" id="UP000580043">
    <property type="component" value="Unassembled WGS sequence"/>
</dbReference>
<dbReference type="GO" id="GO:0046336">
    <property type="term" value="P:ethanolamine catabolic process"/>
    <property type="evidence" value="ECO:0007669"/>
    <property type="project" value="UniProtKB-UniRule"/>
</dbReference>
<accession>A0A848G8V1</accession>
<evidence type="ECO:0000256" key="1">
    <source>
        <dbReference type="ARBA" id="ARBA00022628"/>
    </source>
</evidence>